<dbReference type="RefSeq" id="WP_092538943.1">
    <property type="nucleotide sequence ID" value="NZ_FNKQ01000005.1"/>
</dbReference>
<gene>
    <name evidence="4" type="ORF">DWB78_17340</name>
    <name evidence="5" type="ORF">SAMN05216278_3447</name>
</gene>
<keyword evidence="2" id="KW-0012">Acyltransferase</keyword>
<dbReference type="Pfam" id="PF00583">
    <property type="entry name" value="Acetyltransf_1"/>
    <property type="match status" value="1"/>
</dbReference>
<reference evidence="4 7" key="3">
    <citation type="submission" date="2018-07" db="EMBL/GenBank/DDBJ databases">
        <title>Genome sequence of extremly halophilic archaeon Halopelagius longus strain BC12-B1.</title>
        <authorList>
            <person name="Zhang X."/>
        </authorList>
    </citation>
    <scope>NUCLEOTIDE SEQUENCE [LARGE SCALE GENOMIC DNA]</scope>
    <source>
        <strain evidence="4 7">BC12-B1</strain>
    </source>
</reference>
<dbReference type="CDD" id="cd04301">
    <property type="entry name" value="NAT_SF"/>
    <property type="match status" value="1"/>
</dbReference>
<dbReference type="InterPro" id="IPR016181">
    <property type="entry name" value="Acyl_CoA_acyltransferase"/>
</dbReference>
<dbReference type="Proteomes" id="UP000255421">
    <property type="component" value="Unassembled WGS sequence"/>
</dbReference>
<dbReference type="Proteomes" id="UP000199289">
    <property type="component" value="Unassembled WGS sequence"/>
</dbReference>
<dbReference type="EMBL" id="FNKQ01000005">
    <property type="protein sequence ID" value="SDR06843.1"/>
    <property type="molecule type" value="Genomic_DNA"/>
</dbReference>
<evidence type="ECO:0000313" key="6">
    <source>
        <dbReference type="Proteomes" id="UP000199289"/>
    </source>
</evidence>
<accession>A0A1H1G140</accession>
<dbReference type="PANTHER" id="PTHR43877">
    <property type="entry name" value="AMINOALKYLPHOSPHONATE N-ACETYLTRANSFERASE-RELATED-RELATED"/>
    <property type="match status" value="1"/>
</dbReference>
<evidence type="ECO:0000256" key="1">
    <source>
        <dbReference type="ARBA" id="ARBA00022679"/>
    </source>
</evidence>
<dbReference type="AlphaFoldDB" id="A0A1H1G140"/>
<dbReference type="InterPro" id="IPR050832">
    <property type="entry name" value="Bact_Acetyltransf"/>
</dbReference>
<name>A0A1H1G140_9EURY</name>
<evidence type="ECO:0000256" key="2">
    <source>
        <dbReference type="ARBA" id="ARBA00023315"/>
    </source>
</evidence>
<evidence type="ECO:0000259" key="3">
    <source>
        <dbReference type="PROSITE" id="PS51186"/>
    </source>
</evidence>
<dbReference type="PROSITE" id="PS51186">
    <property type="entry name" value="GNAT"/>
    <property type="match status" value="1"/>
</dbReference>
<keyword evidence="1 5" id="KW-0808">Transferase</keyword>
<evidence type="ECO:0000313" key="7">
    <source>
        <dbReference type="Proteomes" id="UP000255421"/>
    </source>
</evidence>
<sequence>MEIRRLPADEAAVRRYVEELWLPYHRHLEATVDAHALADDIDLVAEETEFRLDLLETESHRTWIAVDGTDSDGSRGGLDGELAGFVATDVDESPVVFDRPDRLVVGDIYVRGPYRGRGIARELLSRAAKRARETGCSELTLDVDADNEHARSVYETLGFETRRRQMTVAAEEL</sequence>
<dbReference type="SUPFAM" id="SSF55729">
    <property type="entry name" value="Acyl-CoA N-acyltransferases (Nat)"/>
    <property type="match status" value="1"/>
</dbReference>
<feature type="domain" description="N-acetyltransferase" evidence="3">
    <location>
        <begin position="1"/>
        <end position="173"/>
    </location>
</feature>
<dbReference type="GO" id="GO:0016747">
    <property type="term" value="F:acyltransferase activity, transferring groups other than amino-acyl groups"/>
    <property type="evidence" value="ECO:0007669"/>
    <property type="project" value="InterPro"/>
</dbReference>
<dbReference type="Gene3D" id="3.40.630.30">
    <property type="match status" value="1"/>
</dbReference>
<proteinExistence type="predicted"/>
<dbReference type="OrthoDB" id="125295at2157"/>
<dbReference type="EMBL" id="QQST01000003">
    <property type="protein sequence ID" value="RDI69910.1"/>
    <property type="molecule type" value="Genomic_DNA"/>
</dbReference>
<keyword evidence="7" id="KW-1185">Reference proteome</keyword>
<evidence type="ECO:0000313" key="4">
    <source>
        <dbReference type="EMBL" id="RDI69910.1"/>
    </source>
</evidence>
<reference evidence="6" key="1">
    <citation type="submission" date="2016-10" db="EMBL/GenBank/DDBJ databases">
        <authorList>
            <person name="Varghese N."/>
            <person name="Submissions S."/>
        </authorList>
    </citation>
    <scope>NUCLEOTIDE SEQUENCE [LARGE SCALE GENOMIC DNA]</scope>
    <source>
        <strain evidence="6">CGMCC 1.12397</strain>
    </source>
</reference>
<evidence type="ECO:0000313" key="5">
    <source>
        <dbReference type="EMBL" id="SDR06843.1"/>
    </source>
</evidence>
<reference evidence="5" key="2">
    <citation type="submission" date="2016-10" db="EMBL/GenBank/DDBJ databases">
        <authorList>
            <person name="de Groot N.N."/>
        </authorList>
    </citation>
    <scope>NUCLEOTIDE SEQUENCE [LARGE SCALE GENOMIC DNA]</scope>
    <source>
        <strain evidence="5">CGMCC 1.12397</strain>
    </source>
</reference>
<protein>
    <submittedName>
        <fullName evidence="5">Acetyltransferase (GNAT) family protein</fullName>
    </submittedName>
    <submittedName>
        <fullName evidence="4">GNAT family N-acetyltransferase</fullName>
    </submittedName>
</protein>
<organism evidence="5 6">
    <name type="scientific">Halopelagius longus</name>
    <dbReference type="NCBI Taxonomy" id="1236180"/>
    <lineage>
        <taxon>Archaea</taxon>
        <taxon>Methanobacteriati</taxon>
        <taxon>Methanobacteriota</taxon>
        <taxon>Stenosarchaea group</taxon>
        <taxon>Halobacteria</taxon>
        <taxon>Halobacteriales</taxon>
        <taxon>Haloferacaceae</taxon>
    </lineage>
</organism>
<dbReference type="InterPro" id="IPR000182">
    <property type="entry name" value="GNAT_dom"/>
</dbReference>